<keyword evidence="1" id="KW-0812">Transmembrane</keyword>
<evidence type="ECO:0000313" key="3">
    <source>
        <dbReference type="Proteomes" id="UP000607653"/>
    </source>
</evidence>
<reference evidence="2 3" key="1">
    <citation type="journal article" date="2020" name="Mol. Biol. Evol.">
        <title>Distinct Expression and Methylation Patterns for Genes with Different Fates following a Single Whole-Genome Duplication in Flowering Plants.</title>
        <authorList>
            <person name="Shi T."/>
            <person name="Rahmani R.S."/>
            <person name="Gugger P.F."/>
            <person name="Wang M."/>
            <person name="Li H."/>
            <person name="Zhang Y."/>
            <person name="Li Z."/>
            <person name="Wang Q."/>
            <person name="Van de Peer Y."/>
            <person name="Marchal K."/>
            <person name="Chen J."/>
        </authorList>
    </citation>
    <scope>NUCLEOTIDE SEQUENCE [LARGE SCALE GENOMIC DNA]</scope>
    <source>
        <tissue evidence="2">Leaf</tissue>
    </source>
</reference>
<keyword evidence="3" id="KW-1185">Reference proteome</keyword>
<evidence type="ECO:0000313" key="2">
    <source>
        <dbReference type="EMBL" id="DAD38178.1"/>
    </source>
</evidence>
<organism evidence="2 3">
    <name type="scientific">Nelumbo nucifera</name>
    <name type="common">Sacred lotus</name>
    <dbReference type="NCBI Taxonomy" id="4432"/>
    <lineage>
        <taxon>Eukaryota</taxon>
        <taxon>Viridiplantae</taxon>
        <taxon>Streptophyta</taxon>
        <taxon>Embryophyta</taxon>
        <taxon>Tracheophyta</taxon>
        <taxon>Spermatophyta</taxon>
        <taxon>Magnoliopsida</taxon>
        <taxon>Proteales</taxon>
        <taxon>Nelumbonaceae</taxon>
        <taxon>Nelumbo</taxon>
    </lineage>
</organism>
<comment type="caution">
    <text evidence="2">The sequence shown here is derived from an EMBL/GenBank/DDBJ whole genome shotgun (WGS) entry which is preliminary data.</text>
</comment>
<gene>
    <name evidence="2" type="ORF">HUJ06_008819</name>
</gene>
<sequence length="89" mass="10375">MASSHPISCAPPYTSLREALPHYQPYWRRSWRLHWAVSGPLTIAFVMGTSFRLFFPQFLRCGADVRALGEFVRDDARFFKVVSFHVVRE</sequence>
<name>A0A822Z9H0_NELNU</name>
<dbReference type="Proteomes" id="UP000607653">
    <property type="component" value="Unassembled WGS sequence"/>
</dbReference>
<accession>A0A822Z9H0</accession>
<proteinExistence type="predicted"/>
<feature type="transmembrane region" description="Helical" evidence="1">
    <location>
        <begin position="33"/>
        <end position="55"/>
    </location>
</feature>
<dbReference type="EMBL" id="DUZY01000004">
    <property type="protein sequence ID" value="DAD38178.1"/>
    <property type="molecule type" value="Genomic_DNA"/>
</dbReference>
<keyword evidence="1" id="KW-1133">Transmembrane helix</keyword>
<dbReference type="AlphaFoldDB" id="A0A822Z9H0"/>
<keyword evidence="1" id="KW-0472">Membrane</keyword>
<evidence type="ECO:0000256" key="1">
    <source>
        <dbReference type="SAM" id="Phobius"/>
    </source>
</evidence>
<protein>
    <submittedName>
        <fullName evidence="2">Uncharacterized protein</fullName>
    </submittedName>
</protein>